<evidence type="ECO:0000313" key="3">
    <source>
        <dbReference type="Proteomes" id="UP000240493"/>
    </source>
</evidence>
<evidence type="ECO:0000256" key="1">
    <source>
        <dbReference type="SAM" id="MobiDB-lite"/>
    </source>
</evidence>
<dbReference type="OrthoDB" id="4343031at2759"/>
<sequence length="145" mass="16875">MWEDNNADFCRPVKNLTHEITFHRYQQKKKQEKAVMKRFVQLPRLNQIRFLRSTAVLKGCSESNEQGQLYFNTDKKVYDTHGRIVHASSTSEVRTWEESQATESEADIKADRGEIKAGRKDGDQERESVEKIFAIELPKQRGSKS</sequence>
<accession>A0A2T3YQB2</accession>
<name>A0A2T3YQB2_TRIA4</name>
<gene>
    <name evidence="2" type="ORF">M441DRAFT_63203</name>
</gene>
<evidence type="ECO:0000313" key="2">
    <source>
        <dbReference type="EMBL" id="PTB34761.1"/>
    </source>
</evidence>
<reference evidence="2 3" key="1">
    <citation type="submission" date="2016-07" db="EMBL/GenBank/DDBJ databases">
        <title>Multiple horizontal gene transfer events from other fungi enriched the ability of initially mycotrophic Trichoderma (Ascomycota) to feed on dead plant biomass.</title>
        <authorList>
            <consortium name="DOE Joint Genome Institute"/>
            <person name="Aerts A."/>
            <person name="Atanasova L."/>
            <person name="Chenthamara K."/>
            <person name="Zhang J."/>
            <person name="Grujic M."/>
            <person name="Henrissat B."/>
            <person name="Kuo A."/>
            <person name="Salamov A."/>
            <person name="Lipzen A."/>
            <person name="Labutti K."/>
            <person name="Barry K."/>
            <person name="Miao Y."/>
            <person name="Rahimi M.J."/>
            <person name="Shen Q."/>
            <person name="Grigoriev I.V."/>
            <person name="Kubicek C.P."/>
            <person name="Druzhinina I.S."/>
        </authorList>
    </citation>
    <scope>NUCLEOTIDE SEQUENCE [LARGE SCALE GENOMIC DNA]</scope>
    <source>
        <strain evidence="2 3">CBS 433.97</strain>
    </source>
</reference>
<protein>
    <submittedName>
        <fullName evidence="2">Uncharacterized protein</fullName>
    </submittedName>
</protein>
<feature type="compositionally biased region" description="Polar residues" evidence="1">
    <location>
        <begin position="89"/>
        <end position="103"/>
    </location>
</feature>
<dbReference type="EMBL" id="KZ679302">
    <property type="protein sequence ID" value="PTB34761.1"/>
    <property type="molecule type" value="Genomic_DNA"/>
</dbReference>
<keyword evidence="3" id="KW-1185">Reference proteome</keyword>
<proteinExistence type="predicted"/>
<feature type="compositionally biased region" description="Basic and acidic residues" evidence="1">
    <location>
        <begin position="106"/>
        <end position="130"/>
    </location>
</feature>
<organism evidence="2 3">
    <name type="scientific">Trichoderma asperellum (strain ATCC 204424 / CBS 433.97 / NBRC 101777)</name>
    <dbReference type="NCBI Taxonomy" id="1042311"/>
    <lineage>
        <taxon>Eukaryota</taxon>
        <taxon>Fungi</taxon>
        <taxon>Dikarya</taxon>
        <taxon>Ascomycota</taxon>
        <taxon>Pezizomycotina</taxon>
        <taxon>Sordariomycetes</taxon>
        <taxon>Hypocreomycetidae</taxon>
        <taxon>Hypocreales</taxon>
        <taxon>Hypocreaceae</taxon>
        <taxon>Trichoderma</taxon>
    </lineage>
</organism>
<dbReference type="AlphaFoldDB" id="A0A2T3YQB2"/>
<dbReference type="Proteomes" id="UP000240493">
    <property type="component" value="Unassembled WGS sequence"/>
</dbReference>
<feature type="region of interest" description="Disordered" evidence="1">
    <location>
        <begin position="89"/>
        <end position="145"/>
    </location>
</feature>